<evidence type="ECO:0000313" key="3">
    <source>
        <dbReference type="WBParaSite" id="nRc.2.0.1.t06993-RA"/>
    </source>
</evidence>
<reference evidence="3" key="1">
    <citation type="submission" date="2022-11" db="UniProtKB">
        <authorList>
            <consortium name="WormBaseParasite"/>
        </authorList>
    </citation>
    <scope>IDENTIFICATION</scope>
</reference>
<feature type="coiled-coil region" evidence="1">
    <location>
        <begin position="101"/>
        <end position="135"/>
    </location>
</feature>
<sequence>MQLNDSLQSANRRLDELFEKCRLYEENSIDSDLRLKSTEQECKRKSEILDGLKCALHQARILDDQNLSLDEEMLENCLRNLISTLQNSNQEKVGYVYCWCKEKLAENLRSLRRQLDFLEREKKSADLERRTLHSKLEQYDNGKMKLLETRQQSMQKLLQTQGETLRNKENEKSRIDMQINQLNLQLESREKYLQ</sequence>
<proteinExistence type="predicted"/>
<dbReference type="Proteomes" id="UP000887565">
    <property type="component" value="Unplaced"/>
</dbReference>
<protein>
    <submittedName>
        <fullName evidence="3">Uncharacterized protein</fullName>
    </submittedName>
</protein>
<evidence type="ECO:0000313" key="2">
    <source>
        <dbReference type="Proteomes" id="UP000887565"/>
    </source>
</evidence>
<name>A0A915HZJ9_ROMCU</name>
<organism evidence="2 3">
    <name type="scientific">Romanomermis culicivorax</name>
    <name type="common">Nematode worm</name>
    <dbReference type="NCBI Taxonomy" id="13658"/>
    <lineage>
        <taxon>Eukaryota</taxon>
        <taxon>Metazoa</taxon>
        <taxon>Ecdysozoa</taxon>
        <taxon>Nematoda</taxon>
        <taxon>Enoplea</taxon>
        <taxon>Dorylaimia</taxon>
        <taxon>Mermithida</taxon>
        <taxon>Mermithoidea</taxon>
        <taxon>Mermithidae</taxon>
        <taxon>Romanomermis</taxon>
    </lineage>
</organism>
<evidence type="ECO:0000256" key="1">
    <source>
        <dbReference type="SAM" id="Coils"/>
    </source>
</evidence>
<keyword evidence="1" id="KW-0175">Coiled coil</keyword>
<dbReference type="WBParaSite" id="nRc.2.0.1.t06993-RA">
    <property type="protein sequence ID" value="nRc.2.0.1.t06993-RA"/>
    <property type="gene ID" value="nRc.2.0.1.g06993"/>
</dbReference>
<accession>A0A915HZJ9</accession>
<dbReference type="AlphaFoldDB" id="A0A915HZJ9"/>
<keyword evidence="2" id="KW-1185">Reference proteome</keyword>